<dbReference type="OrthoDB" id="10313436at2759"/>
<dbReference type="GeneID" id="8851556"/>
<reference evidence="2 3" key="1">
    <citation type="journal article" date="2010" name="Cell">
        <title>The genome of Naegleria gruberi illuminates early eukaryotic versatility.</title>
        <authorList>
            <person name="Fritz-Laylin L.K."/>
            <person name="Prochnik S.E."/>
            <person name="Ginger M.L."/>
            <person name="Dacks J.B."/>
            <person name="Carpenter M.L."/>
            <person name="Field M.C."/>
            <person name="Kuo A."/>
            <person name="Paredez A."/>
            <person name="Chapman J."/>
            <person name="Pham J."/>
            <person name="Shu S."/>
            <person name="Neupane R."/>
            <person name="Cipriano M."/>
            <person name="Mancuso J."/>
            <person name="Tu H."/>
            <person name="Salamov A."/>
            <person name="Lindquist E."/>
            <person name="Shapiro H."/>
            <person name="Lucas S."/>
            <person name="Grigoriev I.V."/>
            <person name="Cande W.Z."/>
            <person name="Fulton C."/>
            <person name="Rokhsar D.S."/>
            <person name="Dawson S.C."/>
        </authorList>
    </citation>
    <scope>NUCLEOTIDE SEQUENCE [LARGE SCALE GENOMIC DNA]</scope>
    <source>
        <strain evidence="2 3">NEG-M</strain>
    </source>
</reference>
<protein>
    <submittedName>
        <fullName evidence="2">Predicted protein</fullName>
    </submittedName>
</protein>
<dbReference type="RefSeq" id="XP_002674686.1">
    <property type="nucleotide sequence ID" value="XM_002674640.1"/>
</dbReference>
<sequence>MNHVTAHYKPLLDQINELENSRRLQECKLVEERTRHAKTLKELEELIIVSGLRADESVYEEKLKRIKSLEAQIKMKKEQSNEMDSFIKSLDDKIAQMRNDIEKAKGNCSLVNDVISTEQAELAIQQFITESTQLQKNLEDIQNYNQITREDIEHHERMQETILQLIESKICEACYQLENSMID</sequence>
<dbReference type="VEuPathDB" id="AmoebaDB:NAEGRDRAFT_50709"/>
<evidence type="ECO:0000313" key="3">
    <source>
        <dbReference type="Proteomes" id="UP000006671"/>
    </source>
</evidence>
<evidence type="ECO:0000256" key="1">
    <source>
        <dbReference type="SAM" id="Coils"/>
    </source>
</evidence>
<keyword evidence="3" id="KW-1185">Reference proteome</keyword>
<dbReference type="Proteomes" id="UP000006671">
    <property type="component" value="Unassembled WGS sequence"/>
</dbReference>
<gene>
    <name evidence="2" type="ORF">NAEGRDRAFT_50709</name>
</gene>
<dbReference type="KEGG" id="ngr:NAEGRDRAFT_50709"/>
<name>D2VM80_NAEGR</name>
<accession>D2VM80</accession>
<organism evidence="3">
    <name type="scientific">Naegleria gruberi</name>
    <name type="common">Amoeba</name>
    <dbReference type="NCBI Taxonomy" id="5762"/>
    <lineage>
        <taxon>Eukaryota</taxon>
        <taxon>Discoba</taxon>
        <taxon>Heterolobosea</taxon>
        <taxon>Tetramitia</taxon>
        <taxon>Eutetramitia</taxon>
        <taxon>Vahlkampfiidae</taxon>
        <taxon>Naegleria</taxon>
    </lineage>
</organism>
<dbReference type="InParanoid" id="D2VM80"/>
<keyword evidence="1" id="KW-0175">Coiled coil</keyword>
<proteinExistence type="predicted"/>
<dbReference type="AlphaFoldDB" id="D2VM80"/>
<feature type="coiled-coil region" evidence="1">
    <location>
        <begin position="15"/>
        <end position="107"/>
    </location>
</feature>
<evidence type="ECO:0000313" key="2">
    <source>
        <dbReference type="EMBL" id="EFC41942.1"/>
    </source>
</evidence>
<dbReference type="EMBL" id="GG738882">
    <property type="protein sequence ID" value="EFC41942.1"/>
    <property type="molecule type" value="Genomic_DNA"/>
</dbReference>